<accession>A0A328WZ32</accession>
<keyword evidence="3" id="KW-1185">Reference proteome</keyword>
<dbReference type="Pfam" id="PF00535">
    <property type="entry name" value="Glycos_transf_2"/>
    <property type="match status" value="1"/>
</dbReference>
<dbReference type="Gene3D" id="3.90.550.10">
    <property type="entry name" value="Spore Coat Polysaccharide Biosynthesis Protein SpsA, Chain A"/>
    <property type="match status" value="1"/>
</dbReference>
<organism evidence="2 3">
    <name type="scientific">Flavobacterium lacus</name>
    <dbReference type="NCBI Taxonomy" id="1353778"/>
    <lineage>
        <taxon>Bacteria</taxon>
        <taxon>Pseudomonadati</taxon>
        <taxon>Bacteroidota</taxon>
        <taxon>Flavobacteriia</taxon>
        <taxon>Flavobacteriales</taxon>
        <taxon>Flavobacteriaceae</taxon>
        <taxon>Flavobacterium</taxon>
    </lineage>
</organism>
<dbReference type="PANTHER" id="PTHR10859:SF91">
    <property type="entry name" value="DOLICHYL-PHOSPHATE BETA-GLUCOSYLTRANSFERASE"/>
    <property type="match status" value="1"/>
</dbReference>
<reference evidence="2 3" key="1">
    <citation type="submission" date="2018-06" db="EMBL/GenBank/DDBJ databases">
        <title>Genomic Encyclopedia of Type Strains, Phase III (KMG-III): the genomes of soil and plant-associated and newly described type strains.</title>
        <authorList>
            <person name="Whitman W."/>
        </authorList>
    </citation>
    <scope>NUCLEOTIDE SEQUENCE [LARGE SCALE GENOMIC DNA]</scope>
    <source>
        <strain evidence="2 3">CGMCC 1.12504</strain>
    </source>
</reference>
<keyword evidence="2" id="KW-0808">Transferase</keyword>
<dbReference type="AlphaFoldDB" id="A0A328WZ32"/>
<sequence length="241" mass="28167">MLLFMQKVAIIIPCYNEAKRLNYNQIEQLLIKTASDIFFANDGSKDNTVEVIESIVKKHPERCFLIDFKENSGKANTIYKAINQINLEDKYDFIGYFDADFSTPASEIVRLINELSNQSCEFLFGSRILLLNSGIKRKYYRHIIGRIIITLINLKFKLGIYDTQCGAKLFSKTIIPKAFNKPFYTSWLFDVEIFIRLQKQNLLKQGIESPVFHWKDIEGSKLGWRTGFKILKEMYLLNKKY</sequence>
<dbReference type="Proteomes" id="UP000249518">
    <property type="component" value="Unassembled WGS sequence"/>
</dbReference>
<dbReference type="OrthoDB" id="952827at2"/>
<protein>
    <submittedName>
        <fullName evidence="2">Glycosyl transferase family 2</fullName>
    </submittedName>
</protein>
<evidence type="ECO:0000259" key="1">
    <source>
        <dbReference type="Pfam" id="PF00535"/>
    </source>
</evidence>
<dbReference type="SUPFAM" id="SSF53448">
    <property type="entry name" value="Nucleotide-diphospho-sugar transferases"/>
    <property type="match status" value="1"/>
</dbReference>
<dbReference type="EMBL" id="QLSV01000003">
    <property type="protein sequence ID" value="RAR49717.1"/>
    <property type="molecule type" value="Genomic_DNA"/>
</dbReference>
<dbReference type="InterPro" id="IPR029044">
    <property type="entry name" value="Nucleotide-diphossugar_trans"/>
</dbReference>
<evidence type="ECO:0000313" key="2">
    <source>
        <dbReference type="EMBL" id="RAR49717.1"/>
    </source>
</evidence>
<name>A0A328WZ32_9FLAO</name>
<proteinExistence type="predicted"/>
<gene>
    <name evidence="2" type="ORF">B0I10_103138</name>
</gene>
<dbReference type="GO" id="GO:0006487">
    <property type="term" value="P:protein N-linked glycosylation"/>
    <property type="evidence" value="ECO:0007669"/>
    <property type="project" value="TreeGrafter"/>
</dbReference>
<evidence type="ECO:0000313" key="3">
    <source>
        <dbReference type="Proteomes" id="UP000249518"/>
    </source>
</evidence>
<feature type="domain" description="Glycosyltransferase 2-like" evidence="1">
    <location>
        <begin position="10"/>
        <end position="175"/>
    </location>
</feature>
<dbReference type="InterPro" id="IPR001173">
    <property type="entry name" value="Glyco_trans_2-like"/>
</dbReference>
<comment type="caution">
    <text evidence="2">The sequence shown here is derived from an EMBL/GenBank/DDBJ whole genome shotgun (WGS) entry which is preliminary data.</text>
</comment>
<dbReference type="PANTHER" id="PTHR10859">
    <property type="entry name" value="GLYCOSYL TRANSFERASE"/>
    <property type="match status" value="1"/>
</dbReference>
<dbReference type="GO" id="GO:0016740">
    <property type="term" value="F:transferase activity"/>
    <property type="evidence" value="ECO:0007669"/>
    <property type="project" value="UniProtKB-KW"/>
</dbReference>